<sequence>MTSYQRPRLLRLHQIIAPGGPIPVSRSTWLEGVRTGRFPQRAKSLGGRIAAWYSEDIDRLAQSPAYSSKVEGGSK</sequence>
<evidence type="ECO:0000313" key="1">
    <source>
        <dbReference type="EMBL" id="NGX99248.1"/>
    </source>
</evidence>
<reference evidence="1" key="1">
    <citation type="submission" date="2020-02" db="EMBL/GenBank/DDBJ databases">
        <title>Draft genome sequence of Candidatus Afipia apatlaquensis IBT-C3, a potential strain for decolorization of textile dyes.</title>
        <authorList>
            <person name="Sanchez-Reyes A."/>
            <person name="Breton-Deval L."/>
            <person name="Mangelson H."/>
            <person name="Sanchez-Flores A."/>
        </authorList>
    </citation>
    <scope>NUCLEOTIDE SEQUENCE [LARGE SCALE GENOMIC DNA]</scope>
    <source>
        <strain evidence="1">IBT-C3</strain>
    </source>
</reference>
<dbReference type="Proteomes" id="UP000480266">
    <property type="component" value="Unassembled WGS sequence"/>
</dbReference>
<accession>A0A7C9VIN6</accession>
<dbReference type="AlphaFoldDB" id="A0A7C9VIN6"/>
<evidence type="ECO:0000313" key="2">
    <source>
        <dbReference type="Proteomes" id="UP000480266"/>
    </source>
</evidence>
<protein>
    <submittedName>
        <fullName evidence="1">AlpA family phage regulatory protein</fullName>
    </submittedName>
</protein>
<keyword evidence="2" id="KW-1185">Reference proteome</keyword>
<name>A0A7C9VIN6_9BRAD</name>
<dbReference type="EMBL" id="JAAMRR010001525">
    <property type="protein sequence ID" value="NGX99248.1"/>
    <property type="molecule type" value="Genomic_DNA"/>
</dbReference>
<organism evidence="1 2">
    <name type="scientific">Candidatus Afipia apatlaquensis</name>
    <dbReference type="NCBI Taxonomy" id="2712852"/>
    <lineage>
        <taxon>Bacteria</taxon>
        <taxon>Pseudomonadati</taxon>
        <taxon>Pseudomonadota</taxon>
        <taxon>Alphaproteobacteria</taxon>
        <taxon>Hyphomicrobiales</taxon>
        <taxon>Nitrobacteraceae</taxon>
        <taxon>Afipia</taxon>
    </lineage>
</organism>
<gene>
    <name evidence="1" type="ORF">G4V63_29840</name>
</gene>
<proteinExistence type="predicted"/>
<comment type="caution">
    <text evidence="1">The sequence shown here is derived from an EMBL/GenBank/DDBJ whole genome shotgun (WGS) entry which is preliminary data.</text>
</comment>